<evidence type="ECO:0000313" key="2">
    <source>
        <dbReference type="EMBL" id="MBZ0158490.1"/>
    </source>
</evidence>
<evidence type="ECO:0000313" key="3">
    <source>
        <dbReference type="Proteomes" id="UP000705867"/>
    </source>
</evidence>
<evidence type="ECO:0000256" key="1">
    <source>
        <dbReference type="SAM" id="MobiDB-lite"/>
    </source>
</evidence>
<reference evidence="2" key="2">
    <citation type="submission" date="2021-08" db="EMBL/GenBank/DDBJ databases">
        <authorList>
            <person name="Dalcin Martins P."/>
        </authorList>
    </citation>
    <scope>NUCLEOTIDE SEQUENCE</scope>
    <source>
        <strain evidence="2">MAG_39</strain>
    </source>
</reference>
<proteinExistence type="predicted"/>
<sequence length="92" mass="10164">MVDRPADAYLCLRLAELADRPVELVIREYKANKGRGWGVIAKRLGIKPGSREFHALKENTLDRGLDDHGKGKSKKKDDDGGKGKGKGKGYDK</sequence>
<accession>A0A953M3W5</accession>
<name>A0A953M3W5_9BACT</name>
<feature type="region of interest" description="Disordered" evidence="1">
    <location>
        <begin position="57"/>
        <end position="92"/>
    </location>
</feature>
<dbReference type="AlphaFoldDB" id="A0A953M3W5"/>
<organism evidence="2 3">
    <name type="scientific">Candidatus Nitrobium versatile</name>
    <dbReference type="NCBI Taxonomy" id="2884831"/>
    <lineage>
        <taxon>Bacteria</taxon>
        <taxon>Pseudomonadati</taxon>
        <taxon>Nitrospirota</taxon>
        <taxon>Nitrospiria</taxon>
        <taxon>Nitrospirales</taxon>
        <taxon>Nitrospiraceae</taxon>
        <taxon>Candidatus Nitrobium</taxon>
    </lineage>
</organism>
<dbReference type="Proteomes" id="UP000705867">
    <property type="component" value="Unassembled WGS sequence"/>
</dbReference>
<protein>
    <submittedName>
        <fullName evidence="2">Uncharacterized protein</fullName>
    </submittedName>
</protein>
<comment type="caution">
    <text evidence="2">The sequence shown here is derived from an EMBL/GenBank/DDBJ whole genome shotgun (WGS) entry which is preliminary data.</text>
</comment>
<reference evidence="2" key="1">
    <citation type="journal article" date="2021" name="bioRxiv">
        <title>Unraveling nitrogen, sulfur and carbon metabolic pathways and microbial community transcriptional responses to substrate deprivation and toxicity stresses in a bioreactor mimicking anoxic brackish coastal sediment conditions.</title>
        <authorList>
            <person name="Martins P.D."/>
            <person name="Echeveste M.J."/>
            <person name="Arshad A."/>
            <person name="Kurth J."/>
            <person name="Ouboter H."/>
            <person name="Jetten M.S.M."/>
            <person name="Welte C.U."/>
        </authorList>
    </citation>
    <scope>NUCLEOTIDE SEQUENCE</scope>
    <source>
        <strain evidence="2">MAG_39</strain>
    </source>
</reference>
<gene>
    <name evidence="2" type="ORF">K8I29_20015</name>
</gene>
<dbReference type="EMBL" id="JAIOIV010000156">
    <property type="protein sequence ID" value="MBZ0158490.1"/>
    <property type="molecule type" value="Genomic_DNA"/>
</dbReference>